<evidence type="ECO:0000313" key="6">
    <source>
        <dbReference type="Proteomes" id="UP001198565"/>
    </source>
</evidence>
<evidence type="ECO:0000313" key="5">
    <source>
        <dbReference type="EMBL" id="MBY8888996.1"/>
    </source>
</evidence>
<protein>
    <submittedName>
        <fullName evidence="5">GvpL/GvpF family gas vesicle protein</fullName>
    </submittedName>
</protein>
<comment type="caution">
    <text evidence="5">The sequence shown here is derived from an EMBL/GenBank/DDBJ whole genome shotgun (WGS) entry which is preliminary data.</text>
</comment>
<reference evidence="5 6" key="1">
    <citation type="submission" date="2021-08" db="EMBL/GenBank/DDBJ databases">
        <title>Streptomyces sp. PTM05 isolated from lichen.</title>
        <authorList>
            <person name="Somphong A."/>
            <person name="Phongsopitanun W."/>
            <person name="Tanasupawat S."/>
        </authorList>
    </citation>
    <scope>NUCLEOTIDE SEQUENCE [LARGE SCALE GENOMIC DNA]</scope>
    <source>
        <strain evidence="5 6">Ptm05</strain>
    </source>
</reference>
<dbReference type="PANTHER" id="PTHR36852">
    <property type="entry name" value="PROTEIN GVPL 2"/>
    <property type="match status" value="1"/>
</dbReference>
<evidence type="ECO:0000256" key="3">
    <source>
        <dbReference type="ARBA" id="ARBA00035643"/>
    </source>
</evidence>
<dbReference type="EMBL" id="JAINVZ010000033">
    <property type="protein sequence ID" value="MBY8888996.1"/>
    <property type="molecule type" value="Genomic_DNA"/>
</dbReference>
<dbReference type="Pfam" id="PF06386">
    <property type="entry name" value="GvpL_GvpF"/>
    <property type="match status" value="1"/>
</dbReference>
<organism evidence="5 6">
    <name type="scientific">Streptantibioticus parmotrematis</name>
    <dbReference type="NCBI Taxonomy" id="2873249"/>
    <lineage>
        <taxon>Bacteria</taxon>
        <taxon>Bacillati</taxon>
        <taxon>Actinomycetota</taxon>
        <taxon>Actinomycetes</taxon>
        <taxon>Kitasatosporales</taxon>
        <taxon>Streptomycetaceae</taxon>
        <taxon>Streptantibioticus</taxon>
    </lineage>
</organism>
<keyword evidence="1" id="KW-0304">Gas vesicle</keyword>
<feature type="compositionally biased region" description="Low complexity" evidence="4">
    <location>
        <begin position="150"/>
        <end position="169"/>
    </location>
</feature>
<keyword evidence="6" id="KW-1185">Reference proteome</keyword>
<evidence type="ECO:0000256" key="2">
    <source>
        <dbReference type="ARBA" id="ARBA00035108"/>
    </source>
</evidence>
<evidence type="ECO:0000256" key="4">
    <source>
        <dbReference type="SAM" id="MobiDB-lite"/>
    </source>
</evidence>
<proteinExistence type="inferred from homology"/>
<name>A0ABS7R0L1_9ACTN</name>
<dbReference type="Proteomes" id="UP001198565">
    <property type="component" value="Unassembled WGS sequence"/>
</dbReference>
<dbReference type="InterPro" id="IPR009430">
    <property type="entry name" value="GvpL/GvpF"/>
</dbReference>
<comment type="similarity">
    <text evidence="3">Belongs to the gas vesicle GvpF/GvpL family.</text>
</comment>
<comment type="subcellular location">
    <subcellularLocation>
        <location evidence="2">Gas vesicle</location>
    </subcellularLocation>
</comment>
<dbReference type="PANTHER" id="PTHR36852:SF1">
    <property type="entry name" value="PROTEIN GVPL 2"/>
    <property type="match status" value="1"/>
</dbReference>
<feature type="region of interest" description="Disordered" evidence="4">
    <location>
        <begin position="147"/>
        <end position="179"/>
    </location>
</feature>
<dbReference type="RefSeq" id="WP_222981898.1">
    <property type="nucleotide sequence ID" value="NZ_JAINVZ010000033.1"/>
</dbReference>
<evidence type="ECO:0000256" key="1">
    <source>
        <dbReference type="ARBA" id="ARBA00022987"/>
    </source>
</evidence>
<accession>A0ABS7R0L1</accession>
<sequence>MTGFADRGAAPDSTVTYAFAVCRGEDASGAPLPPGLSAGAPVRALRFGALTAIVQEVPAADFTEEVWRRRLSDRAEVERCARAHHAVVTAVARFRPTVPLALCTLYRDDWRAIEALGRDEARFAEVLDRVAGHVEWGVKVYVRPEEHASGPDGATGATPRPAPGAAARGSAGGPAPGAGRAYLAERRERQRSRVRRHEETLRDADVVDTTLRGLASAARRLQPQHQELTGDPRPQILNAAYLVAQERTAELSAAVTALRRRVGAHIEVTGPWVPYSFAGEV</sequence>
<gene>
    <name evidence="5" type="ORF">K7472_29735</name>
</gene>